<protein>
    <recommendedName>
        <fullName evidence="3">HMG box domain-containing protein</fullName>
    </recommendedName>
</protein>
<evidence type="ECO:0008006" key="3">
    <source>
        <dbReference type="Google" id="ProtNLM"/>
    </source>
</evidence>
<feature type="region of interest" description="Disordered" evidence="1">
    <location>
        <begin position="26"/>
        <end position="61"/>
    </location>
</feature>
<name>A0A0F8YFC2_9ZZZZ</name>
<accession>A0A0F8YFC2</accession>
<dbReference type="EMBL" id="LAZR01053714">
    <property type="protein sequence ID" value="KKK80153.1"/>
    <property type="molecule type" value="Genomic_DNA"/>
</dbReference>
<evidence type="ECO:0000313" key="2">
    <source>
        <dbReference type="EMBL" id="KKK80153.1"/>
    </source>
</evidence>
<reference evidence="2" key="1">
    <citation type="journal article" date="2015" name="Nature">
        <title>Complex archaea that bridge the gap between prokaryotes and eukaryotes.</title>
        <authorList>
            <person name="Spang A."/>
            <person name="Saw J.H."/>
            <person name="Jorgensen S.L."/>
            <person name="Zaremba-Niedzwiedzka K."/>
            <person name="Martijn J."/>
            <person name="Lind A.E."/>
            <person name="van Eijk R."/>
            <person name="Schleper C."/>
            <person name="Guy L."/>
            <person name="Ettema T.J."/>
        </authorList>
    </citation>
    <scope>NUCLEOTIDE SEQUENCE</scope>
</reference>
<evidence type="ECO:0000256" key="1">
    <source>
        <dbReference type="SAM" id="MobiDB-lite"/>
    </source>
</evidence>
<gene>
    <name evidence="2" type="ORF">LCGC14_2826360</name>
</gene>
<organism evidence="2">
    <name type="scientific">marine sediment metagenome</name>
    <dbReference type="NCBI Taxonomy" id="412755"/>
    <lineage>
        <taxon>unclassified sequences</taxon>
        <taxon>metagenomes</taxon>
        <taxon>ecological metagenomes</taxon>
    </lineage>
</organism>
<proteinExistence type="predicted"/>
<dbReference type="AlphaFoldDB" id="A0A0F8YFC2"/>
<sequence>MPTLTANPKASVQKYLELLAELKRRQEEDSLGEEEEIGKMEELHDIWSSLTSSEKEKLEDE</sequence>
<comment type="caution">
    <text evidence="2">The sequence shown here is derived from an EMBL/GenBank/DDBJ whole genome shotgun (WGS) entry which is preliminary data.</text>
</comment>